<evidence type="ECO:0000313" key="2">
    <source>
        <dbReference type="Proteomes" id="UP001185028"/>
    </source>
</evidence>
<sequence length="117" mass="13678">MTCSFLAGENIAVLYNFEEPKFFTHSLFSFQRSNSFVAAQCLSQQLLYHIMLCFVRQALFLKCFSLQSASRRKLMISFLSLSLVRDNFYNISCELQSVNTFFENHFKVMIFIAQVIK</sequence>
<evidence type="ECO:0000313" key="1">
    <source>
        <dbReference type="EMBL" id="MDR6246404.1"/>
    </source>
</evidence>
<reference evidence="1 2" key="1">
    <citation type="submission" date="2023-07" db="EMBL/GenBank/DDBJ databases">
        <title>Genomic Encyclopedia of Type Strains, Phase IV (KMG-IV): sequencing the most valuable type-strain genomes for metagenomic binning, comparative biology and taxonomic classification.</title>
        <authorList>
            <person name="Goeker M."/>
        </authorList>
    </citation>
    <scope>NUCLEOTIDE SEQUENCE [LARGE SCALE GENOMIC DNA]</scope>
    <source>
        <strain evidence="1 2">DSM 22170</strain>
    </source>
</reference>
<keyword evidence="2" id="KW-1185">Reference proteome</keyword>
<dbReference type="Proteomes" id="UP001185028">
    <property type="component" value="Unassembled WGS sequence"/>
</dbReference>
<gene>
    <name evidence="1" type="ORF">JOC58_004337</name>
</gene>
<name>A0ABU1J4G2_9BACL</name>
<protein>
    <submittedName>
        <fullName evidence="1">Uncharacterized protein</fullName>
    </submittedName>
</protein>
<accession>A0ABU1J4G2</accession>
<proteinExistence type="predicted"/>
<dbReference type="EMBL" id="JAVDQH010000028">
    <property type="protein sequence ID" value="MDR6246404.1"/>
    <property type="molecule type" value="Genomic_DNA"/>
</dbReference>
<organism evidence="1 2">
    <name type="scientific">Paenibacillus hunanensis</name>
    <dbReference type="NCBI Taxonomy" id="539262"/>
    <lineage>
        <taxon>Bacteria</taxon>
        <taxon>Bacillati</taxon>
        <taxon>Bacillota</taxon>
        <taxon>Bacilli</taxon>
        <taxon>Bacillales</taxon>
        <taxon>Paenibacillaceae</taxon>
        <taxon>Paenibacillus</taxon>
    </lineage>
</organism>
<comment type="caution">
    <text evidence="1">The sequence shown here is derived from an EMBL/GenBank/DDBJ whole genome shotgun (WGS) entry which is preliminary data.</text>
</comment>